<name>A0A542XY66_9MICO</name>
<reference evidence="1 2" key="1">
    <citation type="submission" date="2019-06" db="EMBL/GenBank/DDBJ databases">
        <title>Sequencing the genomes of 1000 actinobacteria strains.</title>
        <authorList>
            <person name="Klenk H.-P."/>
        </authorList>
    </citation>
    <scope>NUCLEOTIDE SEQUENCE [LARGE SCALE GENOMIC DNA]</scope>
    <source>
        <strain evidence="1 2">DSM 8803</strain>
    </source>
</reference>
<sequence length="119" mass="12962">MTFVDPSFQLIADFFEGSPAIWLELPDGWFGRPYDNLLTVVDVSIAESGSLVILFEHSSRLTVESPFSAALKEGALVLGPFAATEWEYAPFGETSAVQRRFVSGTCTFHAPGKHLVGAH</sequence>
<dbReference type="OrthoDB" id="1456570at2"/>
<gene>
    <name evidence="1" type="ORF">FB468_3298</name>
</gene>
<protein>
    <submittedName>
        <fullName evidence="1">Uncharacterized protein</fullName>
    </submittedName>
</protein>
<evidence type="ECO:0000313" key="2">
    <source>
        <dbReference type="Proteomes" id="UP000319094"/>
    </source>
</evidence>
<organism evidence="1 2">
    <name type="scientific">Leucobacter komagatae</name>
    <dbReference type="NCBI Taxonomy" id="55969"/>
    <lineage>
        <taxon>Bacteria</taxon>
        <taxon>Bacillati</taxon>
        <taxon>Actinomycetota</taxon>
        <taxon>Actinomycetes</taxon>
        <taxon>Micrococcales</taxon>
        <taxon>Microbacteriaceae</taxon>
        <taxon>Leucobacter</taxon>
    </lineage>
</organism>
<keyword evidence="2" id="KW-1185">Reference proteome</keyword>
<comment type="caution">
    <text evidence="1">The sequence shown here is derived from an EMBL/GenBank/DDBJ whole genome shotgun (WGS) entry which is preliminary data.</text>
</comment>
<dbReference type="RefSeq" id="WP_141888874.1">
    <property type="nucleotide sequence ID" value="NZ_BAAAUY010000023.1"/>
</dbReference>
<evidence type="ECO:0000313" key="1">
    <source>
        <dbReference type="EMBL" id="TQL40774.1"/>
    </source>
</evidence>
<dbReference type="EMBL" id="VFON01000002">
    <property type="protein sequence ID" value="TQL40774.1"/>
    <property type="molecule type" value="Genomic_DNA"/>
</dbReference>
<accession>A0A542XY66</accession>
<dbReference type="Proteomes" id="UP000319094">
    <property type="component" value="Unassembled WGS sequence"/>
</dbReference>
<dbReference type="AlphaFoldDB" id="A0A542XY66"/>
<proteinExistence type="predicted"/>